<accession>A0ACB9CVQ8</accession>
<proteinExistence type="predicted"/>
<evidence type="ECO:0000313" key="2">
    <source>
        <dbReference type="Proteomes" id="UP001055811"/>
    </source>
</evidence>
<dbReference type="EMBL" id="CM042013">
    <property type="protein sequence ID" value="KAI3738428.1"/>
    <property type="molecule type" value="Genomic_DNA"/>
</dbReference>
<reference evidence="2" key="1">
    <citation type="journal article" date="2022" name="Mol. Ecol. Resour.">
        <title>The genomes of chicory, endive, great burdock and yacon provide insights into Asteraceae palaeo-polyploidization history and plant inulin production.</title>
        <authorList>
            <person name="Fan W."/>
            <person name="Wang S."/>
            <person name="Wang H."/>
            <person name="Wang A."/>
            <person name="Jiang F."/>
            <person name="Liu H."/>
            <person name="Zhao H."/>
            <person name="Xu D."/>
            <person name="Zhang Y."/>
        </authorList>
    </citation>
    <scope>NUCLEOTIDE SEQUENCE [LARGE SCALE GENOMIC DNA]</scope>
    <source>
        <strain evidence="2">cv. Punajuju</strain>
    </source>
</reference>
<comment type="caution">
    <text evidence="1">The sequence shown here is derived from an EMBL/GenBank/DDBJ whole genome shotgun (WGS) entry which is preliminary data.</text>
</comment>
<sequence length="120" mass="13331">MEIGITRFKVISLNLGEIKKSLIGITSSVREVGEIEKLRQWIEAVLQFLESVLVFFESPVPVMFLPVFVSDNHHLMEATTYLNTEAVGVTGMDLIVSEDVCELQPINVESDDVQHGSLVA</sequence>
<protein>
    <submittedName>
        <fullName evidence="1">Uncharacterized protein</fullName>
    </submittedName>
</protein>
<organism evidence="1 2">
    <name type="scientific">Cichorium intybus</name>
    <name type="common">Chicory</name>
    <dbReference type="NCBI Taxonomy" id="13427"/>
    <lineage>
        <taxon>Eukaryota</taxon>
        <taxon>Viridiplantae</taxon>
        <taxon>Streptophyta</taxon>
        <taxon>Embryophyta</taxon>
        <taxon>Tracheophyta</taxon>
        <taxon>Spermatophyta</taxon>
        <taxon>Magnoliopsida</taxon>
        <taxon>eudicotyledons</taxon>
        <taxon>Gunneridae</taxon>
        <taxon>Pentapetalae</taxon>
        <taxon>asterids</taxon>
        <taxon>campanulids</taxon>
        <taxon>Asterales</taxon>
        <taxon>Asteraceae</taxon>
        <taxon>Cichorioideae</taxon>
        <taxon>Cichorieae</taxon>
        <taxon>Cichoriinae</taxon>
        <taxon>Cichorium</taxon>
    </lineage>
</organism>
<keyword evidence="2" id="KW-1185">Reference proteome</keyword>
<dbReference type="Proteomes" id="UP001055811">
    <property type="component" value="Linkage Group LG05"/>
</dbReference>
<reference evidence="1 2" key="2">
    <citation type="journal article" date="2022" name="Mol. Ecol. Resour.">
        <title>The genomes of chicory, endive, great burdock and yacon provide insights into Asteraceae paleo-polyploidization history and plant inulin production.</title>
        <authorList>
            <person name="Fan W."/>
            <person name="Wang S."/>
            <person name="Wang H."/>
            <person name="Wang A."/>
            <person name="Jiang F."/>
            <person name="Liu H."/>
            <person name="Zhao H."/>
            <person name="Xu D."/>
            <person name="Zhang Y."/>
        </authorList>
    </citation>
    <scope>NUCLEOTIDE SEQUENCE [LARGE SCALE GENOMIC DNA]</scope>
    <source>
        <strain evidence="2">cv. Punajuju</strain>
        <tissue evidence="1">Leaves</tissue>
    </source>
</reference>
<evidence type="ECO:0000313" key="1">
    <source>
        <dbReference type="EMBL" id="KAI3738428.1"/>
    </source>
</evidence>
<gene>
    <name evidence="1" type="ORF">L2E82_28460</name>
</gene>
<name>A0ACB9CVQ8_CICIN</name>